<accession>A0A5C5B9G0</accession>
<dbReference type="AlphaFoldDB" id="A0A5C5B9G0"/>
<evidence type="ECO:0000256" key="1">
    <source>
        <dbReference type="SAM" id="MobiDB-lite"/>
    </source>
</evidence>
<protein>
    <submittedName>
        <fullName evidence="3">Uncharacterized protein</fullName>
    </submittedName>
</protein>
<reference evidence="3 4" key="1">
    <citation type="submission" date="2019-06" db="EMBL/GenBank/DDBJ databases">
        <title>Draft genome sequence of Miniimonas arenae KCTC 19750T isolated from sea sand.</title>
        <authorList>
            <person name="Park S.-J."/>
        </authorList>
    </citation>
    <scope>NUCLEOTIDE SEQUENCE [LARGE SCALE GENOMIC DNA]</scope>
    <source>
        <strain evidence="3 4">KCTC 19750</strain>
    </source>
</reference>
<evidence type="ECO:0000313" key="3">
    <source>
        <dbReference type="EMBL" id="TNU72794.1"/>
    </source>
</evidence>
<comment type="caution">
    <text evidence="3">The sequence shown here is derived from an EMBL/GenBank/DDBJ whole genome shotgun (WGS) entry which is preliminary data.</text>
</comment>
<dbReference type="RefSeq" id="WP_139987958.1">
    <property type="nucleotide sequence ID" value="NZ_VENP01000113.1"/>
</dbReference>
<name>A0A5C5B9G0_9MICO</name>
<feature type="chain" id="PRO_5022872280" evidence="2">
    <location>
        <begin position="23"/>
        <end position="198"/>
    </location>
</feature>
<organism evidence="3 4">
    <name type="scientific">Miniimonas arenae</name>
    <dbReference type="NCBI Taxonomy" id="676201"/>
    <lineage>
        <taxon>Bacteria</taxon>
        <taxon>Bacillati</taxon>
        <taxon>Actinomycetota</taxon>
        <taxon>Actinomycetes</taxon>
        <taxon>Micrococcales</taxon>
        <taxon>Beutenbergiaceae</taxon>
        <taxon>Miniimonas</taxon>
    </lineage>
</organism>
<proteinExistence type="predicted"/>
<feature type="region of interest" description="Disordered" evidence="1">
    <location>
        <begin position="162"/>
        <end position="198"/>
    </location>
</feature>
<dbReference type="PROSITE" id="PS51257">
    <property type="entry name" value="PROKAR_LIPOPROTEIN"/>
    <property type="match status" value="1"/>
</dbReference>
<evidence type="ECO:0000256" key="2">
    <source>
        <dbReference type="SAM" id="SignalP"/>
    </source>
</evidence>
<dbReference type="OrthoDB" id="3727724at2"/>
<keyword evidence="4" id="KW-1185">Reference proteome</keyword>
<dbReference type="EMBL" id="VENP01000113">
    <property type="protein sequence ID" value="TNU72794.1"/>
    <property type="molecule type" value="Genomic_DNA"/>
</dbReference>
<gene>
    <name evidence="3" type="ORF">FH969_14795</name>
</gene>
<keyword evidence="2" id="KW-0732">Signal</keyword>
<dbReference type="Proteomes" id="UP000313849">
    <property type="component" value="Unassembled WGS sequence"/>
</dbReference>
<evidence type="ECO:0000313" key="4">
    <source>
        <dbReference type="Proteomes" id="UP000313849"/>
    </source>
</evidence>
<sequence length="198" mass="20996">MRNFGTAAVGSISVSLLLTACASPTVEYGITGDRAEFYQSIDELVAASTSVATVHVTAREEVGDEIKDTIVTASVDSVYEPQNLGSGIEWALTPLAPGEEVRIYQYGTADTASLAPILEPGQHYLLFLVRASDEENGYKADNPRAGTFDIVGVEAGIYEASSDLARSAPQAEDSAYTRANSESGDNLPEELNPAEDLD</sequence>
<feature type="signal peptide" evidence="2">
    <location>
        <begin position="1"/>
        <end position="22"/>
    </location>
</feature>